<evidence type="ECO:0000313" key="8">
    <source>
        <dbReference type="EMBL" id="QLY40038.1"/>
    </source>
</evidence>
<keyword evidence="4" id="KW-0479">Metal-binding</keyword>
<evidence type="ECO:0000259" key="7">
    <source>
        <dbReference type="PROSITE" id="PS51918"/>
    </source>
</evidence>
<dbReference type="GO" id="GO:0051539">
    <property type="term" value="F:4 iron, 4 sulfur cluster binding"/>
    <property type="evidence" value="ECO:0007669"/>
    <property type="project" value="UniProtKB-KW"/>
</dbReference>
<dbReference type="InterPro" id="IPR005911">
    <property type="entry name" value="YhcC-like"/>
</dbReference>
<evidence type="ECO:0000256" key="1">
    <source>
        <dbReference type="ARBA" id="ARBA00001966"/>
    </source>
</evidence>
<accession>A0A7L6N480</accession>
<dbReference type="InterPro" id="IPR032432">
    <property type="entry name" value="Radical_SAM_C"/>
</dbReference>
<dbReference type="Proteomes" id="UP000512167">
    <property type="component" value="Chromosome"/>
</dbReference>
<dbReference type="KEGG" id="tbk:HF295_03855"/>
<evidence type="ECO:0000256" key="3">
    <source>
        <dbReference type="ARBA" id="ARBA00022691"/>
    </source>
</evidence>
<dbReference type="PANTHER" id="PTHR11135">
    <property type="entry name" value="HISTONE ACETYLTRANSFERASE-RELATED"/>
    <property type="match status" value="1"/>
</dbReference>
<keyword evidence="3" id="KW-0949">S-adenosyl-L-methionine</keyword>
<gene>
    <name evidence="8" type="ORF">HF295_03855</name>
</gene>
<sequence>MNYFTNEKHYNTLNHYYRHRFQSKIMKIALNGDFSCPNRDGVFSSKGCIFCSESGSGDFAGQKEDSLRKQFDDILAMMKKKWDNAKYIAYFQANSNTYGPIEKLKNLYNEALSLDDNIVGLNIGTRADCFSPKIFDLLEELNQKTYLTIELGLQSSHLKTLELINRGHDILTFTKTVKELRKRKIDVVVHIINGLPGEDESMMLKTIDYLNQLDIQGIKIHMLYVLKNTALEDYYKKQPFHILTLEEYVDITVKQLKNLREDIIVHRITGDPPKDLLVEPLWTLKKFVVSNEIDKVMRKNKDYQGDSYHE</sequence>
<feature type="domain" description="Radical SAM core" evidence="7">
    <location>
        <begin position="15"/>
        <end position="267"/>
    </location>
</feature>
<dbReference type="SFLD" id="SFLDG01091">
    <property type="entry name" value="uncharacterized_CHP01210-like"/>
    <property type="match status" value="1"/>
</dbReference>
<evidence type="ECO:0000313" key="9">
    <source>
        <dbReference type="Proteomes" id="UP000512167"/>
    </source>
</evidence>
<dbReference type="GO" id="GO:0046872">
    <property type="term" value="F:metal ion binding"/>
    <property type="evidence" value="ECO:0007669"/>
    <property type="project" value="UniProtKB-KW"/>
</dbReference>
<dbReference type="SUPFAM" id="SSF102114">
    <property type="entry name" value="Radical SAM enzymes"/>
    <property type="match status" value="1"/>
</dbReference>
<dbReference type="InterPro" id="IPR006638">
    <property type="entry name" value="Elp3/MiaA/NifB-like_rSAM"/>
</dbReference>
<dbReference type="InterPro" id="IPR023404">
    <property type="entry name" value="rSAM_horseshoe"/>
</dbReference>
<proteinExistence type="predicted"/>
<dbReference type="Pfam" id="PF04055">
    <property type="entry name" value="Radical_SAM"/>
    <property type="match status" value="1"/>
</dbReference>
<dbReference type="PANTHER" id="PTHR11135:SF1">
    <property type="entry name" value="PROTEIN YHCC"/>
    <property type="match status" value="1"/>
</dbReference>
<dbReference type="Gene3D" id="3.80.30.20">
    <property type="entry name" value="tm_1862 like domain"/>
    <property type="match status" value="1"/>
</dbReference>
<dbReference type="PROSITE" id="PS51918">
    <property type="entry name" value="RADICAL_SAM"/>
    <property type="match status" value="1"/>
</dbReference>
<dbReference type="RefSeq" id="WP_312032534.1">
    <property type="nucleotide sequence ID" value="NZ_CP051151.1"/>
</dbReference>
<dbReference type="AlphaFoldDB" id="A0A7L6N480"/>
<evidence type="ECO:0000256" key="6">
    <source>
        <dbReference type="ARBA" id="ARBA00023014"/>
    </source>
</evidence>
<evidence type="ECO:0000256" key="4">
    <source>
        <dbReference type="ARBA" id="ARBA00022723"/>
    </source>
</evidence>
<keyword evidence="2" id="KW-0004">4Fe-4S</keyword>
<keyword evidence="5" id="KW-0408">Iron</keyword>
<dbReference type="Pfam" id="PF16199">
    <property type="entry name" value="Radical_SAM_C"/>
    <property type="match status" value="1"/>
</dbReference>
<dbReference type="NCBIfam" id="TIGR01212">
    <property type="entry name" value="TIGR01212 family radical SAM protein"/>
    <property type="match status" value="1"/>
</dbReference>
<dbReference type="InterPro" id="IPR058240">
    <property type="entry name" value="rSAM_sf"/>
</dbReference>
<protein>
    <submittedName>
        <fullName evidence="8">TIGR01212 family radical SAM protein</fullName>
    </submittedName>
</protein>
<keyword evidence="9" id="KW-1185">Reference proteome</keyword>
<dbReference type="InterPro" id="IPR039661">
    <property type="entry name" value="ELP3"/>
</dbReference>
<evidence type="ECO:0000256" key="5">
    <source>
        <dbReference type="ARBA" id="ARBA00023004"/>
    </source>
</evidence>
<name>A0A7L6N480_9MOLU</name>
<dbReference type="InterPro" id="IPR007197">
    <property type="entry name" value="rSAM"/>
</dbReference>
<dbReference type="GO" id="GO:0003824">
    <property type="term" value="F:catalytic activity"/>
    <property type="evidence" value="ECO:0007669"/>
    <property type="project" value="InterPro"/>
</dbReference>
<reference evidence="8 9" key="1">
    <citation type="submission" date="2020-04" db="EMBL/GenBank/DDBJ databases">
        <authorList>
            <person name="Zheng R.K."/>
            <person name="Sun C.M."/>
        </authorList>
    </citation>
    <scope>NUCLEOTIDE SEQUENCE [LARGE SCALE GENOMIC DNA]</scope>
    <source>
        <strain evidence="9">zrk29</strain>
    </source>
</reference>
<dbReference type="CDD" id="cd01335">
    <property type="entry name" value="Radical_SAM"/>
    <property type="match status" value="1"/>
</dbReference>
<dbReference type="SMART" id="SM00729">
    <property type="entry name" value="Elp3"/>
    <property type="match status" value="1"/>
</dbReference>
<dbReference type="EMBL" id="CP051151">
    <property type="protein sequence ID" value="QLY40038.1"/>
    <property type="molecule type" value="Genomic_DNA"/>
</dbReference>
<comment type="cofactor">
    <cofactor evidence="1">
        <name>[4Fe-4S] cluster</name>
        <dbReference type="ChEBI" id="CHEBI:49883"/>
    </cofactor>
</comment>
<keyword evidence="6" id="KW-0411">Iron-sulfur</keyword>
<evidence type="ECO:0000256" key="2">
    <source>
        <dbReference type="ARBA" id="ARBA00022485"/>
    </source>
</evidence>
<dbReference type="SFLD" id="SFLDS00029">
    <property type="entry name" value="Radical_SAM"/>
    <property type="match status" value="1"/>
</dbReference>
<dbReference type="SFLD" id="SFLDG01086">
    <property type="entry name" value="elongater_protein-like"/>
    <property type="match status" value="1"/>
</dbReference>
<organism evidence="8 9">
    <name type="scientific">Hujiaoplasma nucleasis</name>
    <dbReference type="NCBI Taxonomy" id="2725268"/>
    <lineage>
        <taxon>Bacteria</taxon>
        <taxon>Bacillati</taxon>
        <taxon>Mycoplasmatota</taxon>
        <taxon>Mollicutes</taxon>
        <taxon>Candidatus Izemoplasmatales</taxon>
        <taxon>Hujiaoplasmataceae</taxon>
        <taxon>Hujiaoplasma</taxon>
    </lineage>
</organism>